<accession>A0A4R2N4L3</accession>
<proteinExistence type="predicted"/>
<organism evidence="1 2">
    <name type="scientific">Simplicispira metamorpha</name>
    <dbReference type="NCBI Taxonomy" id="80881"/>
    <lineage>
        <taxon>Bacteria</taxon>
        <taxon>Pseudomonadati</taxon>
        <taxon>Pseudomonadota</taxon>
        <taxon>Betaproteobacteria</taxon>
        <taxon>Burkholderiales</taxon>
        <taxon>Comamonadaceae</taxon>
        <taxon>Simplicispira</taxon>
    </lineage>
</organism>
<dbReference type="Proteomes" id="UP000295182">
    <property type="component" value="Unassembled WGS sequence"/>
</dbReference>
<dbReference type="EMBL" id="SLXH01000024">
    <property type="protein sequence ID" value="TCP15455.1"/>
    <property type="molecule type" value="Genomic_DNA"/>
</dbReference>
<gene>
    <name evidence="1" type="ORF">EV674_12442</name>
</gene>
<reference evidence="1 2" key="1">
    <citation type="submission" date="2019-03" db="EMBL/GenBank/DDBJ databases">
        <title>Genomic Encyclopedia of Type Strains, Phase IV (KMG-IV): sequencing the most valuable type-strain genomes for metagenomic binning, comparative biology and taxonomic classification.</title>
        <authorList>
            <person name="Goeker M."/>
        </authorList>
    </citation>
    <scope>NUCLEOTIDE SEQUENCE [LARGE SCALE GENOMIC DNA]</scope>
    <source>
        <strain evidence="1 2">DSM 1837</strain>
    </source>
</reference>
<evidence type="ECO:0000313" key="1">
    <source>
        <dbReference type="EMBL" id="TCP15455.1"/>
    </source>
</evidence>
<dbReference type="OrthoDB" id="9181038at2"/>
<comment type="caution">
    <text evidence="1">The sequence shown here is derived from an EMBL/GenBank/DDBJ whole genome shotgun (WGS) entry which is preliminary data.</text>
</comment>
<name>A0A4R2N4L3_9BURK</name>
<evidence type="ECO:0000313" key="2">
    <source>
        <dbReference type="Proteomes" id="UP000295182"/>
    </source>
</evidence>
<dbReference type="AlphaFoldDB" id="A0A4R2N4L3"/>
<sequence length="203" mass="22506">MSQHSQDFYQFQFDASLSRVLQLVEVDGRKTKIEKITGNTFDIDTNASGAVTQVVRTEVSRQGTTEVSIYSDANGDQRFDKTFEIEVAGASARQLEQHRFTFDNAGNVTAEMERKGNGTWKTERIDANEHFSQIQLDGVNYLVKTEQERDGIEFTLLRDDNGDGIWTQIAEGETTGLHIDSATGTIDLVGIQAYLASADTIVG</sequence>
<dbReference type="RefSeq" id="WP_119013706.1">
    <property type="nucleotide sequence ID" value="NZ_QXNC01000021.1"/>
</dbReference>
<keyword evidence="2" id="KW-1185">Reference proteome</keyword>
<protein>
    <submittedName>
        <fullName evidence="1">Uncharacterized protein</fullName>
    </submittedName>
</protein>